<sequence length="85" mass="10201">MHFTLVVQGYKVDVYVLVQIFPNSTKMTWANKKEDLPEYKEFMDVEEMQEFANGVRDFTNILTMNLDTFMSGKPIGWERPRYKRR</sequence>
<accession>M4ZRJ2</accession>
<evidence type="ECO:0000313" key="2">
    <source>
        <dbReference type="Proteomes" id="UP000011861"/>
    </source>
</evidence>
<protein>
    <submittedName>
        <fullName evidence="1">Uncharacterized protein</fullName>
    </submittedName>
</protein>
<organism evidence="1 2">
    <name type="scientific">Bacillus phage PM1</name>
    <dbReference type="NCBI Taxonomy" id="547228"/>
    <lineage>
        <taxon>Viruses</taxon>
        <taxon>Duplodnaviria</taxon>
        <taxon>Heunggongvirae</taxon>
        <taxon>Uroviricota</taxon>
        <taxon>Caudoviricetes</taxon>
        <taxon>Pemunavirus</taxon>
        <taxon>Pemunavirus PM1</taxon>
    </lineage>
</organism>
<dbReference type="RefSeq" id="YP_007678057.1">
    <property type="nucleotide sequence ID" value="NC_020883.1"/>
</dbReference>
<reference evidence="1 2" key="1">
    <citation type="journal article" date="2013" name="Virus Genes">
        <title>Complete nucleotide sequence of Bacillus subtilis (natto) bacteriophage PM1, a phage associated with disruption of food production.</title>
        <authorList>
            <person name="Umene K."/>
            <person name="Shiraishi A."/>
        </authorList>
    </citation>
    <scope>NUCLEOTIDE SEQUENCE [LARGE SCALE GENOMIC DNA]</scope>
    <source>
        <strain evidence="1">PM1</strain>
    </source>
</reference>
<dbReference type="GeneID" id="15042052"/>
<proteinExistence type="predicted"/>
<dbReference type="EMBL" id="AB711120">
    <property type="protein sequence ID" value="BAM99111.1"/>
    <property type="molecule type" value="Genomic_DNA"/>
</dbReference>
<name>M4ZRJ2_9CAUD</name>
<evidence type="ECO:0000313" key="1">
    <source>
        <dbReference type="EMBL" id="BAM99111.1"/>
    </source>
</evidence>
<dbReference type="Proteomes" id="UP000011861">
    <property type="component" value="Segment"/>
</dbReference>
<dbReference type="KEGG" id="vg:15042052"/>
<keyword evidence="2" id="KW-1185">Reference proteome</keyword>